<keyword evidence="3" id="KW-0862">Zinc</keyword>
<feature type="transmembrane region" description="Helical" evidence="6">
    <location>
        <begin position="75"/>
        <end position="96"/>
    </location>
</feature>
<dbReference type="InterPro" id="IPR050681">
    <property type="entry name" value="CDF/SLC30A"/>
</dbReference>
<keyword evidence="3" id="KW-0864">Zinc transport</keyword>
<evidence type="ECO:0000256" key="4">
    <source>
        <dbReference type="ARBA" id="ARBA00022989"/>
    </source>
</evidence>
<evidence type="ECO:0000259" key="7">
    <source>
        <dbReference type="Pfam" id="PF01545"/>
    </source>
</evidence>
<organism evidence="8 9">
    <name type="scientific">Brevundimonas diminuta</name>
    <name type="common">Pseudomonas diminuta</name>
    <dbReference type="NCBI Taxonomy" id="293"/>
    <lineage>
        <taxon>Bacteria</taxon>
        <taxon>Pseudomonadati</taxon>
        <taxon>Pseudomonadota</taxon>
        <taxon>Alphaproteobacteria</taxon>
        <taxon>Caulobacterales</taxon>
        <taxon>Caulobacteraceae</taxon>
        <taxon>Brevundimonas</taxon>
    </lineage>
</organism>
<proteinExistence type="predicted"/>
<keyword evidence="3" id="KW-0406">Ion transport</keyword>
<dbReference type="GO" id="GO:0005886">
    <property type="term" value="C:plasma membrane"/>
    <property type="evidence" value="ECO:0007669"/>
    <property type="project" value="TreeGrafter"/>
</dbReference>
<dbReference type="InterPro" id="IPR058533">
    <property type="entry name" value="Cation_efflux_TM"/>
</dbReference>
<keyword evidence="3" id="KW-0813">Transport</keyword>
<accession>A0A2X1B274</accession>
<gene>
    <name evidence="8" type="primary">czcD_3</name>
    <name evidence="8" type="ORF">NCTC11165_03274</name>
</gene>
<feature type="domain" description="Cation efflux protein transmembrane" evidence="7">
    <location>
        <begin position="15"/>
        <end position="190"/>
    </location>
</feature>
<evidence type="ECO:0000313" key="8">
    <source>
        <dbReference type="EMBL" id="SPU46922.1"/>
    </source>
</evidence>
<dbReference type="EMBL" id="UAQM01000050">
    <property type="protein sequence ID" value="SPU46922.1"/>
    <property type="molecule type" value="Genomic_DNA"/>
</dbReference>
<keyword evidence="5 6" id="KW-0472">Membrane</keyword>
<dbReference type="SUPFAM" id="SSF161111">
    <property type="entry name" value="Cation efflux protein transmembrane domain-like"/>
    <property type="match status" value="1"/>
</dbReference>
<dbReference type="Proteomes" id="UP000250358">
    <property type="component" value="Unassembled WGS sequence"/>
</dbReference>
<protein>
    <submittedName>
        <fullName evidence="8">Cadmium, cobalt and zinc/H(+)-K(+) antiporter</fullName>
    </submittedName>
</protein>
<comment type="subcellular location">
    <subcellularLocation>
        <location evidence="1">Membrane</location>
        <topology evidence="1">Multi-pass membrane protein</topology>
    </subcellularLocation>
</comment>
<dbReference type="PANTHER" id="PTHR11562:SF17">
    <property type="entry name" value="RE54080P-RELATED"/>
    <property type="match status" value="1"/>
</dbReference>
<feature type="transmembrane region" description="Helical" evidence="6">
    <location>
        <begin position="52"/>
        <end position="68"/>
    </location>
</feature>
<evidence type="ECO:0000256" key="5">
    <source>
        <dbReference type="ARBA" id="ARBA00023136"/>
    </source>
</evidence>
<sequence>MSGSHHGEGLQRRTLLIVLVLNVLLFVMLGLGGLFAESSALLANAADNGSDAIVYLISFLAVGRAMAWKRGAARLSGIMLLIFAAGVLLDVGRRWIVGTEPVGWTMMGLAVIAAVVNLICLMLIRRQGSDDVNMRAAETFSFNDFASNGGILVAGSLVMALNQAWPDLVVGLIVAAIAVKGGVDILKDARESRPVSQEAEANAET</sequence>
<dbReference type="PANTHER" id="PTHR11562">
    <property type="entry name" value="CATION EFFLUX PROTEIN/ ZINC TRANSPORTER"/>
    <property type="match status" value="1"/>
</dbReference>
<keyword evidence="4 6" id="KW-1133">Transmembrane helix</keyword>
<dbReference type="GO" id="GO:0005385">
    <property type="term" value="F:zinc ion transmembrane transporter activity"/>
    <property type="evidence" value="ECO:0007669"/>
    <property type="project" value="TreeGrafter"/>
</dbReference>
<evidence type="ECO:0000256" key="2">
    <source>
        <dbReference type="ARBA" id="ARBA00022692"/>
    </source>
</evidence>
<evidence type="ECO:0000313" key="9">
    <source>
        <dbReference type="Proteomes" id="UP000250358"/>
    </source>
</evidence>
<dbReference type="RefSeq" id="WP_252865860.1">
    <property type="nucleotide sequence ID" value="NZ_UAQM01000050.1"/>
</dbReference>
<evidence type="ECO:0000256" key="3">
    <source>
        <dbReference type="ARBA" id="ARBA00022906"/>
    </source>
</evidence>
<evidence type="ECO:0000256" key="6">
    <source>
        <dbReference type="SAM" id="Phobius"/>
    </source>
</evidence>
<feature type="transmembrane region" description="Helical" evidence="6">
    <location>
        <begin position="102"/>
        <end position="124"/>
    </location>
</feature>
<dbReference type="AlphaFoldDB" id="A0A2X1B274"/>
<dbReference type="Pfam" id="PF01545">
    <property type="entry name" value="Cation_efflux"/>
    <property type="match status" value="1"/>
</dbReference>
<reference evidence="8 9" key="1">
    <citation type="submission" date="2018-06" db="EMBL/GenBank/DDBJ databases">
        <authorList>
            <consortium name="Pathogen Informatics"/>
            <person name="Doyle S."/>
        </authorList>
    </citation>
    <scope>NUCLEOTIDE SEQUENCE [LARGE SCALE GENOMIC DNA]</scope>
    <source>
        <strain evidence="8 9">NCTC11165</strain>
    </source>
</reference>
<feature type="transmembrane region" description="Helical" evidence="6">
    <location>
        <begin position="15"/>
        <end position="36"/>
    </location>
</feature>
<dbReference type="InterPro" id="IPR027469">
    <property type="entry name" value="Cation_efflux_TMD_sf"/>
</dbReference>
<keyword evidence="2 6" id="KW-0812">Transmembrane</keyword>
<name>A0A2X1B274_BREDI</name>
<dbReference type="Gene3D" id="1.20.1510.10">
    <property type="entry name" value="Cation efflux protein transmembrane domain"/>
    <property type="match status" value="1"/>
</dbReference>
<evidence type="ECO:0000256" key="1">
    <source>
        <dbReference type="ARBA" id="ARBA00004141"/>
    </source>
</evidence>